<feature type="transmembrane region" description="Helical" evidence="1">
    <location>
        <begin position="121"/>
        <end position="142"/>
    </location>
</feature>
<dbReference type="Pfam" id="PF00487">
    <property type="entry name" value="FA_desaturase"/>
    <property type="match status" value="1"/>
</dbReference>
<dbReference type="EMBL" id="AP026867">
    <property type="protein sequence ID" value="BDS12259.1"/>
    <property type="molecule type" value="Genomic_DNA"/>
</dbReference>
<evidence type="ECO:0000259" key="2">
    <source>
        <dbReference type="Pfam" id="PF00487"/>
    </source>
</evidence>
<dbReference type="Proteomes" id="UP001060919">
    <property type="component" value="Chromosome"/>
</dbReference>
<dbReference type="KEGG" id="aup:AsAng_0029780"/>
<feature type="domain" description="Fatty acid desaturase" evidence="2">
    <location>
        <begin position="36"/>
        <end position="256"/>
    </location>
</feature>
<protein>
    <submittedName>
        <fullName evidence="3">Fatty acid desaturase</fullName>
    </submittedName>
</protein>
<sequence length="319" mass="37924">MFTKQLNYKADYQSLGIVLAYLIFAYVGFFFFNQLSWTVLSILFVLACFFSFFCACIIHNTIHSPIFKKKSWNIIFQYILTFVHGYPVSAFVPGHNFSHHKENQTQKDWTRASRVRFKWNILNQTLFFFVTAKSLMEAEWAFAKKMKTDNPRWYKQYRREVFFVNATKIILLLINWKAMILFVFIPQVYGSWGLFGTNVFQHDGCDHEHKYNHSRNFKSPILNFFMCNNGYHGAHHMRPNLHWSLYPAFHEKEIAPYIHPNLDRHSLFAYLWEANVYPGKRVDYLGNPIQFIPVEKDKNENWLINVDAKRDHEDLGAVS</sequence>
<name>A0A915YFV4_9BACT</name>
<feature type="transmembrane region" description="Helical" evidence="1">
    <location>
        <begin position="12"/>
        <end position="32"/>
    </location>
</feature>
<gene>
    <name evidence="3" type="ORF">AsAng_0029780</name>
</gene>
<proteinExistence type="predicted"/>
<evidence type="ECO:0000313" key="3">
    <source>
        <dbReference type="EMBL" id="BDS12259.1"/>
    </source>
</evidence>
<reference evidence="3" key="1">
    <citation type="submission" date="2022-09" db="EMBL/GenBank/DDBJ databases">
        <title>Aureispira anguillicida sp. nov., isolated from Leptocephalus of Japanese eel Anguilla japonica.</title>
        <authorList>
            <person name="Yuasa K."/>
            <person name="Mekata T."/>
            <person name="Ikunari K."/>
        </authorList>
    </citation>
    <scope>NUCLEOTIDE SEQUENCE</scope>
    <source>
        <strain evidence="3">EL160426</strain>
    </source>
</reference>
<dbReference type="GO" id="GO:0006629">
    <property type="term" value="P:lipid metabolic process"/>
    <property type="evidence" value="ECO:0007669"/>
    <property type="project" value="InterPro"/>
</dbReference>
<feature type="transmembrane region" description="Helical" evidence="1">
    <location>
        <begin position="38"/>
        <end position="62"/>
    </location>
</feature>
<feature type="transmembrane region" description="Helical" evidence="1">
    <location>
        <begin position="162"/>
        <end position="185"/>
    </location>
</feature>
<keyword evidence="1" id="KW-0472">Membrane</keyword>
<keyword evidence="1" id="KW-0812">Transmembrane</keyword>
<dbReference type="InterPro" id="IPR005804">
    <property type="entry name" value="FA_desaturase_dom"/>
</dbReference>
<evidence type="ECO:0000313" key="4">
    <source>
        <dbReference type="Proteomes" id="UP001060919"/>
    </source>
</evidence>
<keyword evidence="4" id="KW-1185">Reference proteome</keyword>
<keyword evidence="1" id="KW-1133">Transmembrane helix</keyword>
<dbReference type="RefSeq" id="WP_264793356.1">
    <property type="nucleotide sequence ID" value="NZ_AP026867.1"/>
</dbReference>
<feature type="transmembrane region" description="Helical" evidence="1">
    <location>
        <begin position="74"/>
        <end position="92"/>
    </location>
</feature>
<evidence type="ECO:0000256" key="1">
    <source>
        <dbReference type="SAM" id="Phobius"/>
    </source>
</evidence>
<accession>A0A915YFV4</accession>
<dbReference type="AlphaFoldDB" id="A0A915YFV4"/>
<organism evidence="3 4">
    <name type="scientific">Aureispira anguillae</name>
    <dbReference type="NCBI Taxonomy" id="2864201"/>
    <lineage>
        <taxon>Bacteria</taxon>
        <taxon>Pseudomonadati</taxon>
        <taxon>Bacteroidota</taxon>
        <taxon>Saprospiria</taxon>
        <taxon>Saprospirales</taxon>
        <taxon>Saprospiraceae</taxon>
        <taxon>Aureispira</taxon>
    </lineage>
</organism>